<dbReference type="GeneID" id="56948678"/>
<dbReference type="Gene3D" id="3.30.70.260">
    <property type="match status" value="1"/>
</dbReference>
<feature type="domain" description="MgtC-like C-terminal" evidence="1">
    <location>
        <begin position="20"/>
        <end position="97"/>
    </location>
</feature>
<evidence type="ECO:0000313" key="2">
    <source>
        <dbReference type="EMBL" id="QSX95872.1"/>
    </source>
</evidence>
<protein>
    <recommendedName>
        <fullName evidence="1">MgtC-like C-terminal domain-containing protein</fullName>
    </recommendedName>
</protein>
<sequence length="104" mass="11699">MMMKKFFHWFARQAPVVATYRLTVTCPAAQADHVVRLLLAELKGAGLAPSQMLRSWDDARQVVQLIATVLCQAVQRAVLVRFVNRAGAWPQVRQVRWEGVAPSI</sequence>
<dbReference type="RefSeq" id="WP_092607970.1">
    <property type="nucleotide sequence ID" value="NZ_CBCRWJ010000003.1"/>
</dbReference>
<dbReference type="AlphaFoldDB" id="A0AAJ4MRS8"/>
<dbReference type="Proteomes" id="UP000662821">
    <property type="component" value="Chromosome"/>
</dbReference>
<dbReference type="EMBL" id="CP071520">
    <property type="protein sequence ID" value="QSX95872.1"/>
    <property type="molecule type" value="Genomic_DNA"/>
</dbReference>
<name>A0AAJ4MRS8_9BURK</name>
<gene>
    <name evidence="2" type="ORF">J3P46_25090</name>
</gene>
<reference evidence="2 3" key="1">
    <citation type="submission" date="2021-03" db="EMBL/GenBank/DDBJ databases">
        <title>Draft genome sequence of Janthinobacterium sp. strain PLB02 isolated from infected primmorphs (Lubomirskia baicalensis).</title>
        <authorList>
            <person name="Chernogor L.I."/>
            <person name="Belikov S.I."/>
            <person name="Petrushin I.S."/>
        </authorList>
    </citation>
    <scope>NUCLEOTIDE SEQUENCE [LARGE SCALE GENOMIC DNA]</scope>
    <source>
        <strain evidence="2 3">PLB02</strain>
    </source>
</reference>
<dbReference type="Pfam" id="PF21770">
    <property type="entry name" value="MgtC_SapB_C"/>
    <property type="match status" value="1"/>
</dbReference>
<evidence type="ECO:0000259" key="1">
    <source>
        <dbReference type="Pfam" id="PF21770"/>
    </source>
</evidence>
<proteinExistence type="predicted"/>
<organism evidence="2 3">
    <name type="scientific">Janthinobacterium lividum</name>
    <dbReference type="NCBI Taxonomy" id="29581"/>
    <lineage>
        <taxon>Bacteria</taxon>
        <taxon>Pseudomonadati</taxon>
        <taxon>Pseudomonadota</taxon>
        <taxon>Betaproteobacteria</taxon>
        <taxon>Burkholderiales</taxon>
        <taxon>Oxalobacteraceae</taxon>
        <taxon>Janthinobacterium</taxon>
    </lineage>
</organism>
<accession>A0AAJ4MRS8</accession>
<dbReference type="InterPro" id="IPR048640">
    <property type="entry name" value="MgtC-like_C"/>
</dbReference>
<evidence type="ECO:0000313" key="3">
    <source>
        <dbReference type="Proteomes" id="UP000662821"/>
    </source>
</evidence>